<dbReference type="Proteomes" id="UP001265746">
    <property type="component" value="Unassembled WGS sequence"/>
</dbReference>
<evidence type="ECO:0000313" key="3">
    <source>
        <dbReference type="Proteomes" id="UP001265746"/>
    </source>
</evidence>
<keyword evidence="1" id="KW-0812">Transmembrane</keyword>
<feature type="transmembrane region" description="Helical" evidence="1">
    <location>
        <begin position="74"/>
        <end position="94"/>
    </location>
</feature>
<keyword evidence="1" id="KW-1133">Transmembrane helix</keyword>
<reference evidence="2" key="1">
    <citation type="submission" date="2023-06" db="EMBL/GenBank/DDBJ databases">
        <authorList>
            <person name="Noh H."/>
        </authorList>
    </citation>
    <scope>NUCLEOTIDE SEQUENCE</scope>
    <source>
        <strain evidence="2">DUCC20226</strain>
    </source>
</reference>
<protein>
    <submittedName>
        <fullName evidence="2">Uncharacterized protein</fullName>
    </submittedName>
</protein>
<keyword evidence="1" id="KW-0472">Membrane</keyword>
<evidence type="ECO:0000256" key="1">
    <source>
        <dbReference type="SAM" id="Phobius"/>
    </source>
</evidence>
<comment type="caution">
    <text evidence="2">The sequence shown here is derived from an EMBL/GenBank/DDBJ whole genome shotgun (WGS) entry which is preliminary data.</text>
</comment>
<feature type="transmembrane region" description="Helical" evidence="1">
    <location>
        <begin position="22"/>
        <end position="47"/>
    </location>
</feature>
<keyword evidence="3" id="KW-1185">Reference proteome</keyword>
<name>A0AAD9SMI4_PHOAM</name>
<organism evidence="2 3">
    <name type="scientific">Phomopsis amygdali</name>
    <name type="common">Fusicoccum amygdali</name>
    <dbReference type="NCBI Taxonomy" id="1214568"/>
    <lineage>
        <taxon>Eukaryota</taxon>
        <taxon>Fungi</taxon>
        <taxon>Dikarya</taxon>
        <taxon>Ascomycota</taxon>
        <taxon>Pezizomycotina</taxon>
        <taxon>Sordariomycetes</taxon>
        <taxon>Sordariomycetidae</taxon>
        <taxon>Diaporthales</taxon>
        <taxon>Diaporthaceae</taxon>
        <taxon>Diaporthe</taxon>
    </lineage>
</organism>
<dbReference type="EMBL" id="JAUJFL010000002">
    <property type="protein sequence ID" value="KAK2611807.1"/>
    <property type="molecule type" value="Genomic_DNA"/>
</dbReference>
<evidence type="ECO:0000313" key="2">
    <source>
        <dbReference type="EMBL" id="KAK2611807.1"/>
    </source>
</evidence>
<dbReference type="AlphaFoldDB" id="A0AAD9SMI4"/>
<gene>
    <name evidence="2" type="ORF">N8I77_005131</name>
</gene>
<accession>A0AAD9SMI4</accession>
<sequence>MAVIAVGNEAVSWRLGVANNQLIAVGFLLSIMNLCLASVTSTFCLLIEARFGDSILQNYDGILRNKPLAPKLGLRWRLVLTFFLVVPIAASVAYKTFKGGQSAKRVNSDEYVSIPTHYGMVAAPGLMEPGQRPTGLPQFFNATQPFRASSSPANGSEPRLPSFPKPYGYNILLLDGNSTAVLDTLQPDFITSVQDVLAVGESWVVNAPVTGTVATLNTSKASDPSDFDSDFHSACNDSQGNVRWIHGVMNLWDHKVTSSLWLFDEARDRSNQSMQYVALVDRYKQNISCPGLASHVQLYNIYRQQCQGTWSITRAGMELTNGSCDGAPLPGDQQRMIVENTLHLVDLYIPALIDFLGAFGPFGPRNQSEWRGPYTATSVAAMLWSRLVALSTFVNSDVSPLITAGGYNASSVAYEGWRTSDGTFLTYEDVRLFYPVSPSDQTIFYVRPTLLKSPLLYFILSVQPLMILAILGFTLTMHSVPLDKGFGLVSILSGLNRDTLDFLSGASLSGELTDRVKLIIVPKDNGQTGKLVFQVVPEDQGSNRKGRLCRDVLYY</sequence>
<feature type="transmembrane region" description="Helical" evidence="1">
    <location>
        <begin position="455"/>
        <end position="475"/>
    </location>
</feature>
<proteinExistence type="predicted"/>